<feature type="chain" id="PRO_5012059497" description="FlgD/Vpr Ig-like domain-containing protein" evidence="1">
    <location>
        <begin position="22"/>
        <end position="733"/>
    </location>
</feature>
<proteinExistence type="predicted"/>
<evidence type="ECO:0000313" key="4">
    <source>
        <dbReference type="Proteomes" id="UP000215215"/>
    </source>
</evidence>
<evidence type="ECO:0000256" key="1">
    <source>
        <dbReference type="SAM" id="SignalP"/>
    </source>
</evidence>
<dbReference type="InterPro" id="IPR025965">
    <property type="entry name" value="FlgD/Vpr_Ig-like"/>
</dbReference>
<gene>
    <name evidence="3" type="ORF">CH333_03470</name>
</gene>
<dbReference type="InterPro" id="IPR026444">
    <property type="entry name" value="Secre_tail"/>
</dbReference>
<sequence>MKGKRVICYMGILLLASVAFGANLSEAPRNDMIGKPVMSVDNGDIVNNGAVSPAYGVSYIQTKDVAFGEIDTVGSTTYDWQFNGPALSRIAFDPNNSFVHLVWIWSDEANPWDDRQVYYNCYDPDTGWVFGQGMDRGTACQTTRSGYPTVDVLSDGRAVVALHRGTGPTSAVGVDIAVGLGIFDFVQLSPDNVIWPRVGVTGNDSICVVAQHGDNDEVYYAYSTDFGSTWSDLIYYGVSRSGQNCFTSKVSDKACMMWTRDFQEPTFNSHVMYSVSNDGGQSWGRETDVMDAIPSPEGNTYEWYMTRHADFGGWGLFNAEDELHIVFSASYGTRTGPGYYFPFLRNLIWHYSVEKGVVSLVASSTPADYPEGVGTLNAYGNSYLACKPSLAEDGSGYLYCVWQEFPPDHWDIATAYPADVEVYTSRSMDDGATWGPQVNLTMTESLQEVCPTVAHFANDTLHIIYQHDLGLGSYVQDEGPMTDNPYIYHKVPVIPGDIEVVSIDDPPHYPDTTSYSGETYTPKVTYHNKGTETVTFQARFEVESPSYYSVLNEDQDTVMVRNGFYYDIVEVTLDGDATTQTEFASFYLDPEVLTDPALGFKAFLYYNAKACLLGDTDISDNTIVDSCRVDTIWVEGIEESEDIHRLAVDISPNPSLGRTSISYTLPRDGAVNIKVFDSAGRLIRHYGKNTTAGKHTLEWDGRDMNELTVPSGVYFVKVISNDGEIGGRLILIR</sequence>
<evidence type="ECO:0000313" key="3">
    <source>
        <dbReference type="EMBL" id="OYD16411.1"/>
    </source>
</evidence>
<dbReference type="SUPFAM" id="SSF50939">
    <property type="entry name" value="Sialidases"/>
    <property type="match status" value="1"/>
</dbReference>
<dbReference type="Pfam" id="PF13860">
    <property type="entry name" value="FlgD_ig"/>
    <property type="match status" value="1"/>
</dbReference>
<organism evidence="3 4">
    <name type="scientific">candidate division WOR-3 bacterium JGI_Cruoil_03_44_89</name>
    <dbReference type="NCBI Taxonomy" id="1973748"/>
    <lineage>
        <taxon>Bacteria</taxon>
        <taxon>Bacteria division WOR-3</taxon>
    </lineage>
</organism>
<dbReference type="CDD" id="cd15482">
    <property type="entry name" value="Sialidase_non-viral"/>
    <property type="match status" value="1"/>
</dbReference>
<feature type="domain" description="FlgD/Vpr Ig-like" evidence="2">
    <location>
        <begin position="659"/>
        <end position="722"/>
    </location>
</feature>
<comment type="caution">
    <text evidence="3">The sequence shown here is derived from an EMBL/GenBank/DDBJ whole genome shotgun (WGS) entry which is preliminary data.</text>
</comment>
<reference evidence="3 4" key="1">
    <citation type="submission" date="2017-07" db="EMBL/GenBank/DDBJ databases">
        <title>Recovery of genomes from metagenomes via a dereplication, aggregation, and scoring strategy.</title>
        <authorList>
            <person name="Sieber C.M."/>
            <person name="Probst A.J."/>
            <person name="Sharrar A."/>
            <person name="Thomas B.C."/>
            <person name="Hess M."/>
            <person name="Tringe S.G."/>
            <person name="Banfield J.F."/>
        </authorList>
    </citation>
    <scope>NUCLEOTIDE SEQUENCE [LARGE SCALE GENOMIC DNA]</scope>
    <source>
        <strain evidence="3">JGI_Cruoil_03_44_89</strain>
    </source>
</reference>
<evidence type="ECO:0000259" key="2">
    <source>
        <dbReference type="Pfam" id="PF13860"/>
    </source>
</evidence>
<dbReference type="NCBIfam" id="TIGR04183">
    <property type="entry name" value="Por_Secre_tail"/>
    <property type="match status" value="1"/>
</dbReference>
<feature type="signal peptide" evidence="1">
    <location>
        <begin position="1"/>
        <end position="21"/>
    </location>
</feature>
<dbReference type="EMBL" id="NOZQ01000068">
    <property type="protein sequence ID" value="OYD16411.1"/>
    <property type="molecule type" value="Genomic_DNA"/>
</dbReference>
<keyword evidence="1" id="KW-0732">Signal</keyword>
<dbReference type="AlphaFoldDB" id="A0A235BW04"/>
<name>A0A235BW04_UNCW3</name>
<protein>
    <recommendedName>
        <fullName evidence="2">FlgD/Vpr Ig-like domain-containing protein</fullName>
    </recommendedName>
</protein>
<accession>A0A235BW04</accession>
<dbReference type="Gene3D" id="2.60.40.4070">
    <property type="match status" value="1"/>
</dbReference>
<dbReference type="Proteomes" id="UP000215215">
    <property type="component" value="Unassembled WGS sequence"/>
</dbReference>
<dbReference type="InterPro" id="IPR036278">
    <property type="entry name" value="Sialidase_sf"/>
</dbReference>
<dbReference type="Gene3D" id="2.120.10.10">
    <property type="match status" value="1"/>
</dbReference>